<evidence type="ECO:0000313" key="2">
    <source>
        <dbReference type="EMBL" id="SFQ79955.1"/>
    </source>
</evidence>
<dbReference type="OrthoDB" id="9553953at2"/>
<sequence>MKYWSPLLACALLPACQQEKPSSEVKQPDRDRSVQGVVPSVEETATEDTTHLPYPDDTGHGADGQAALTTEWPKPDSFTPEQLEKLTEALRLANRLIKDPLFAGVLRDLQDRGQIDWRAPGTKRRYSRLPQDQWARPTAYIMEQFIQKQLNPITDFRPYRWAPGSDVTGSSTCVADPKINVNLIMNRSLGNIAGTIIHERVHTFCQRHTCNCPEENQCDLAYQAGSLARAINLYRANGSRPVSLRRHKLCAALKARLEARRLAS</sequence>
<feature type="region of interest" description="Disordered" evidence="1">
    <location>
        <begin position="18"/>
        <end position="60"/>
    </location>
</feature>
<evidence type="ECO:0000313" key="3">
    <source>
        <dbReference type="Proteomes" id="UP000199029"/>
    </source>
</evidence>
<gene>
    <name evidence="2" type="ORF">SAMN04515668_4520</name>
</gene>
<dbReference type="EMBL" id="FOXS01000008">
    <property type="protein sequence ID" value="SFQ79955.1"/>
    <property type="molecule type" value="Genomic_DNA"/>
</dbReference>
<accession>A0A1I6BG95</accession>
<organism evidence="2 3">
    <name type="scientific">Hymenobacter arizonensis</name>
    <name type="common">Siccationidurans arizonensis</name>
    <dbReference type="NCBI Taxonomy" id="1227077"/>
    <lineage>
        <taxon>Bacteria</taxon>
        <taxon>Pseudomonadati</taxon>
        <taxon>Bacteroidota</taxon>
        <taxon>Cytophagia</taxon>
        <taxon>Cytophagales</taxon>
        <taxon>Hymenobacteraceae</taxon>
        <taxon>Hymenobacter</taxon>
    </lineage>
</organism>
<feature type="compositionally biased region" description="Basic and acidic residues" evidence="1">
    <location>
        <begin position="21"/>
        <end position="33"/>
    </location>
</feature>
<keyword evidence="3" id="KW-1185">Reference proteome</keyword>
<dbReference type="RefSeq" id="WP_143080359.1">
    <property type="nucleotide sequence ID" value="NZ_FOXS01000008.1"/>
</dbReference>
<evidence type="ECO:0000256" key="1">
    <source>
        <dbReference type="SAM" id="MobiDB-lite"/>
    </source>
</evidence>
<dbReference type="AlphaFoldDB" id="A0A1I6BG95"/>
<proteinExistence type="predicted"/>
<name>A0A1I6BG95_HYMAR</name>
<reference evidence="3" key="1">
    <citation type="submission" date="2016-10" db="EMBL/GenBank/DDBJ databases">
        <authorList>
            <person name="Varghese N."/>
            <person name="Submissions S."/>
        </authorList>
    </citation>
    <scope>NUCLEOTIDE SEQUENCE [LARGE SCALE GENOMIC DNA]</scope>
    <source>
        <strain evidence="3">OR362-8,ATCC BAA-1266,JCM 13504</strain>
    </source>
</reference>
<dbReference type="Proteomes" id="UP000199029">
    <property type="component" value="Unassembled WGS sequence"/>
</dbReference>
<protein>
    <submittedName>
        <fullName evidence="2">Uncharacterized protein</fullName>
    </submittedName>
</protein>